<sequence>MNEYTEKRIVAFTSQSLRQYGIRAVRMNDIAKNMNISKRTIYQVYNTKNNLINTCLDAYLSRIENLFYIIRYSSSDVLSCLWEISLAYMDNLYKGECAFWLDINRYLEYKYIYTAHNRMWRDGLGKVISACQQEDYVVPDLDIQMFLESFTTLLYNARIAECPPIVLHKSAYFMLRGIMTSQGAERLEKIENQFAESMKK</sequence>
<dbReference type="SUPFAM" id="SSF46689">
    <property type="entry name" value="Homeodomain-like"/>
    <property type="match status" value="1"/>
</dbReference>
<dbReference type="RefSeq" id="WP_005933967.1">
    <property type="nucleotide sequence ID" value="NZ_CABKSE010000004.1"/>
</dbReference>
<keyword evidence="1 2" id="KW-0238">DNA-binding</keyword>
<evidence type="ECO:0000256" key="2">
    <source>
        <dbReference type="PROSITE-ProRule" id="PRU00335"/>
    </source>
</evidence>
<proteinExistence type="predicted"/>
<evidence type="ECO:0000313" key="4">
    <source>
        <dbReference type="EMBL" id="KAA3757842.1"/>
    </source>
</evidence>
<dbReference type="PROSITE" id="PS50977">
    <property type="entry name" value="HTH_TETR_2"/>
    <property type="match status" value="1"/>
</dbReference>
<dbReference type="Pfam" id="PF00440">
    <property type="entry name" value="TetR_N"/>
    <property type="match status" value="1"/>
</dbReference>
<dbReference type="GeneID" id="93114314"/>
<dbReference type="EMBL" id="VWMK01000030">
    <property type="protein sequence ID" value="KAA3757842.1"/>
    <property type="molecule type" value="Genomic_DNA"/>
</dbReference>
<feature type="domain" description="HTH tetR-type" evidence="3">
    <location>
        <begin position="3"/>
        <end position="63"/>
    </location>
</feature>
<evidence type="ECO:0000256" key="1">
    <source>
        <dbReference type="ARBA" id="ARBA00023125"/>
    </source>
</evidence>
<dbReference type="Proteomes" id="UP000422221">
    <property type="component" value="Unassembled WGS sequence"/>
</dbReference>
<dbReference type="InterPro" id="IPR009057">
    <property type="entry name" value="Homeodomain-like_sf"/>
</dbReference>
<evidence type="ECO:0000313" key="5">
    <source>
        <dbReference type="Proteomes" id="UP000422221"/>
    </source>
</evidence>
<dbReference type="InterPro" id="IPR001647">
    <property type="entry name" value="HTH_TetR"/>
</dbReference>
<dbReference type="Gene3D" id="1.10.357.10">
    <property type="entry name" value="Tetracycline Repressor, domain 2"/>
    <property type="match status" value="1"/>
</dbReference>
<dbReference type="AlphaFoldDB" id="A0A7J4XD25"/>
<name>A0A7J4XD25_9BACE</name>
<feature type="DNA-binding region" description="H-T-H motif" evidence="2">
    <location>
        <begin position="26"/>
        <end position="45"/>
    </location>
</feature>
<comment type="caution">
    <text evidence="4">The sequence shown here is derived from an EMBL/GenBank/DDBJ whole genome shotgun (WGS) entry which is preliminary data.</text>
</comment>
<gene>
    <name evidence="4" type="ORF">F3F73_21395</name>
</gene>
<reference evidence="4 5" key="1">
    <citation type="journal article" date="2019" name="Nat. Med.">
        <title>A library of human gut bacterial isolates paired with longitudinal multiomics data enables mechanistic microbiome research.</title>
        <authorList>
            <person name="Poyet M."/>
            <person name="Groussin M."/>
            <person name="Gibbons S.M."/>
            <person name="Avila-Pacheco J."/>
            <person name="Jiang X."/>
            <person name="Kearney S.M."/>
            <person name="Perrotta A.R."/>
            <person name="Berdy B."/>
            <person name="Zhao S."/>
            <person name="Lieberman T.D."/>
            <person name="Swanson P.K."/>
            <person name="Smith M."/>
            <person name="Roesemann S."/>
            <person name="Alexander J.E."/>
            <person name="Rich S.A."/>
            <person name="Livny J."/>
            <person name="Vlamakis H."/>
            <person name="Clish C."/>
            <person name="Bullock K."/>
            <person name="Deik A."/>
            <person name="Scott J."/>
            <person name="Pierce K.A."/>
            <person name="Xavier R.J."/>
            <person name="Alm E.J."/>
        </authorList>
    </citation>
    <scope>NUCLEOTIDE SEQUENCE [LARGE SCALE GENOMIC DNA]</scope>
    <source>
        <strain evidence="4 5">BIOML-A10</strain>
    </source>
</reference>
<protein>
    <submittedName>
        <fullName evidence="4">TetR/AcrR family transcriptional regulator</fullName>
    </submittedName>
</protein>
<organism evidence="4 5">
    <name type="scientific">Bacteroides salyersiae</name>
    <dbReference type="NCBI Taxonomy" id="291644"/>
    <lineage>
        <taxon>Bacteria</taxon>
        <taxon>Pseudomonadati</taxon>
        <taxon>Bacteroidota</taxon>
        <taxon>Bacteroidia</taxon>
        <taxon>Bacteroidales</taxon>
        <taxon>Bacteroidaceae</taxon>
        <taxon>Bacteroides</taxon>
    </lineage>
</organism>
<evidence type="ECO:0000259" key="3">
    <source>
        <dbReference type="PROSITE" id="PS50977"/>
    </source>
</evidence>
<dbReference type="GO" id="GO:0003677">
    <property type="term" value="F:DNA binding"/>
    <property type="evidence" value="ECO:0007669"/>
    <property type="project" value="UniProtKB-UniRule"/>
</dbReference>
<accession>A0A7J4XD25</accession>